<evidence type="ECO:0000313" key="1">
    <source>
        <dbReference type="EMBL" id="MCI09460.1"/>
    </source>
</evidence>
<feature type="non-terminal residue" evidence="1">
    <location>
        <position position="1"/>
    </location>
</feature>
<organism evidence="1 2">
    <name type="scientific">Trifolium medium</name>
    <dbReference type="NCBI Taxonomy" id="97028"/>
    <lineage>
        <taxon>Eukaryota</taxon>
        <taxon>Viridiplantae</taxon>
        <taxon>Streptophyta</taxon>
        <taxon>Embryophyta</taxon>
        <taxon>Tracheophyta</taxon>
        <taxon>Spermatophyta</taxon>
        <taxon>Magnoliopsida</taxon>
        <taxon>eudicotyledons</taxon>
        <taxon>Gunneridae</taxon>
        <taxon>Pentapetalae</taxon>
        <taxon>rosids</taxon>
        <taxon>fabids</taxon>
        <taxon>Fabales</taxon>
        <taxon>Fabaceae</taxon>
        <taxon>Papilionoideae</taxon>
        <taxon>50 kb inversion clade</taxon>
        <taxon>NPAAA clade</taxon>
        <taxon>Hologalegina</taxon>
        <taxon>IRL clade</taxon>
        <taxon>Trifolieae</taxon>
        <taxon>Trifolium</taxon>
    </lineage>
</organism>
<protein>
    <submittedName>
        <fullName evidence="1">Uncharacterized protein</fullName>
    </submittedName>
</protein>
<proteinExistence type="predicted"/>
<name>A0A392PDC2_9FABA</name>
<keyword evidence="2" id="KW-1185">Reference proteome</keyword>
<dbReference type="EMBL" id="LXQA010072733">
    <property type="protein sequence ID" value="MCI09460.1"/>
    <property type="molecule type" value="Genomic_DNA"/>
</dbReference>
<sequence length="111" mass="13029">WNYPLSFLGNDLSSTLLTVSMLPVAFNAKGTNFFEQVNDVDVLEQEDKCVSLMSRFLKKDKSYYFHFESFDPIFSFITYLQLRTNLQLQIQSSQRSLISTRVDLSRFRVDH</sequence>
<reference evidence="1 2" key="1">
    <citation type="journal article" date="2018" name="Front. Plant Sci.">
        <title>Red Clover (Trifolium pratense) and Zigzag Clover (T. medium) - A Picture of Genomic Similarities and Differences.</title>
        <authorList>
            <person name="Dluhosova J."/>
            <person name="Istvanek J."/>
            <person name="Nedelnik J."/>
            <person name="Repkova J."/>
        </authorList>
    </citation>
    <scope>NUCLEOTIDE SEQUENCE [LARGE SCALE GENOMIC DNA]</scope>
    <source>
        <strain evidence="2">cv. 10/8</strain>
        <tissue evidence="1">Leaf</tissue>
    </source>
</reference>
<dbReference type="Proteomes" id="UP000265520">
    <property type="component" value="Unassembled WGS sequence"/>
</dbReference>
<dbReference type="AlphaFoldDB" id="A0A392PDC2"/>
<evidence type="ECO:0000313" key="2">
    <source>
        <dbReference type="Proteomes" id="UP000265520"/>
    </source>
</evidence>
<accession>A0A392PDC2</accession>
<comment type="caution">
    <text evidence="1">The sequence shown here is derived from an EMBL/GenBank/DDBJ whole genome shotgun (WGS) entry which is preliminary data.</text>
</comment>